<reference evidence="10 11" key="1">
    <citation type="submission" date="2019-07" db="EMBL/GenBank/DDBJ databases">
        <title>Whole genome shotgun sequence of Reyranella soli NBRC 108950.</title>
        <authorList>
            <person name="Hosoyama A."/>
            <person name="Uohara A."/>
            <person name="Ohji S."/>
            <person name="Ichikawa N."/>
        </authorList>
    </citation>
    <scope>NUCLEOTIDE SEQUENCE [LARGE SCALE GENOMIC DNA]</scope>
    <source>
        <strain evidence="10 11">NBRC 108950</strain>
    </source>
</reference>
<dbReference type="InterPro" id="IPR011102">
    <property type="entry name" value="Sig_transdc_His_kinase_HWE"/>
</dbReference>
<dbReference type="EMBL" id="BKAJ01000018">
    <property type="protein sequence ID" value="GEP53872.1"/>
    <property type="molecule type" value="Genomic_DNA"/>
</dbReference>
<dbReference type="PANTHER" id="PTHR41523">
    <property type="entry name" value="TWO-COMPONENT SYSTEM SENSOR PROTEIN"/>
    <property type="match status" value="1"/>
</dbReference>
<evidence type="ECO:0000256" key="7">
    <source>
        <dbReference type="ARBA" id="ARBA00022840"/>
    </source>
</evidence>
<dbReference type="InterPro" id="IPR003594">
    <property type="entry name" value="HATPase_dom"/>
</dbReference>
<evidence type="ECO:0000313" key="10">
    <source>
        <dbReference type="EMBL" id="GEP53872.1"/>
    </source>
</evidence>
<dbReference type="GO" id="GO:0004673">
    <property type="term" value="F:protein histidine kinase activity"/>
    <property type="evidence" value="ECO:0007669"/>
    <property type="project" value="UniProtKB-EC"/>
</dbReference>
<dbReference type="Proteomes" id="UP000321058">
    <property type="component" value="Unassembled WGS sequence"/>
</dbReference>
<evidence type="ECO:0000256" key="6">
    <source>
        <dbReference type="ARBA" id="ARBA00022777"/>
    </source>
</evidence>
<evidence type="ECO:0000256" key="3">
    <source>
        <dbReference type="ARBA" id="ARBA00022553"/>
    </source>
</evidence>
<keyword evidence="4" id="KW-0808">Transferase</keyword>
<dbReference type="OrthoDB" id="9767435at2"/>
<dbReference type="InterPro" id="IPR005467">
    <property type="entry name" value="His_kinase_dom"/>
</dbReference>
<comment type="caution">
    <text evidence="10">The sequence shown here is derived from an EMBL/GenBank/DDBJ whole genome shotgun (WGS) entry which is preliminary data.</text>
</comment>
<dbReference type="InterPro" id="IPR003018">
    <property type="entry name" value="GAF"/>
</dbReference>
<dbReference type="PROSITE" id="PS50109">
    <property type="entry name" value="HIS_KIN"/>
    <property type="match status" value="1"/>
</dbReference>
<dbReference type="SMART" id="SM00065">
    <property type="entry name" value="GAF"/>
    <property type="match status" value="1"/>
</dbReference>
<dbReference type="Gene3D" id="3.30.450.20">
    <property type="entry name" value="PAS domain"/>
    <property type="match status" value="1"/>
</dbReference>
<keyword evidence="3" id="KW-0597">Phosphoprotein</keyword>
<dbReference type="Pfam" id="PF02518">
    <property type="entry name" value="HATPase_c"/>
    <property type="match status" value="1"/>
</dbReference>
<evidence type="ECO:0000259" key="9">
    <source>
        <dbReference type="PROSITE" id="PS50109"/>
    </source>
</evidence>
<evidence type="ECO:0000256" key="1">
    <source>
        <dbReference type="ARBA" id="ARBA00000085"/>
    </source>
</evidence>
<dbReference type="Pfam" id="PF01590">
    <property type="entry name" value="GAF"/>
    <property type="match status" value="1"/>
</dbReference>
<comment type="catalytic activity">
    <reaction evidence="1">
        <text>ATP + protein L-histidine = ADP + protein N-phospho-L-histidine.</text>
        <dbReference type="EC" id="2.7.13.3"/>
    </reaction>
</comment>
<dbReference type="InterPro" id="IPR029016">
    <property type="entry name" value="GAF-like_dom_sf"/>
</dbReference>
<dbReference type="Gene3D" id="3.30.450.40">
    <property type="match status" value="1"/>
</dbReference>
<keyword evidence="7" id="KW-0067">ATP-binding</keyword>
<dbReference type="InterPro" id="IPR036890">
    <property type="entry name" value="HATPase_C_sf"/>
</dbReference>
<evidence type="ECO:0000256" key="5">
    <source>
        <dbReference type="ARBA" id="ARBA00022741"/>
    </source>
</evidence>
<evidence type="ECO:0000256" key="2">
    <source>
        <dbReference type="ARBA" id="ARBA00012438"/>
    </source>
</evidence>
<dbReference type="Gene3D" id="3.30.565.10">
    <property type="entry name" value="Histidine kinase-like ATPase, C-terminal domain"/>
    <property type="match status" value="1"/>
</dbReference>
<dbReference type="SUPFAM" id="SSF55781">
    <property type="entry name" value="GAF domain-like"/>
    <property type="match status" value="1"/>
</dbReference>
<sequence length="408" mass="44628">MTETRTIEKLLRQQAALANFGSFAFWESDLQKILTEAAEICARSLDVPYAKICRHRADHNDLLVEAGYGWNEGVVGYVVSPADETSTQGRAFLTGKPVILEDLSKNDSYALPPFYADHKIVATADVLIKGKSGPWGVLEIDSATARAFDQHDIDFLTGFANVVAEAVATAGRTAVLRTTIDQMEALIVEKDRLLTERQALLIEKDVLAEELQHRVRNNLQLVSGMLRQQIALNDGGPKEGLRSIAQRVMSLAKVYDHLLGNGLSRTIDFDQYVRSLCEGLSAFQGDREFHVTLTCEGEAEPLLLDLDSVTALGIVIAEIISNAYIHAFPERAGAIRVALTRSATGALLMIVDDGIGFVEPATSKRHGLGLIRRLMEQIGGAVRVVSDRGTRWTLAFPMAAERAVSETI</sequence>
<dbReference type="AlphaFoldDB" id="A0A512N4G3"/>
<evidence type="ECO:0000313" key="11">
    <source>
        <dbReference type="Proteomes" id="UP000321058"/>
    </source>
</evidence>
<name>A0A512N4G3_9HYPH</name>
<feature type="domain" description="Histidine kinase" evidence="9">
    <location>
        <begin position="210"/>
        <end position="400"/>
    </location>
</feature>
<dbReference type="SMART" id="SM00911">
    <property type="entry name" value="HWE_HK"/>
    <property type="match status" value="1"/>
</dbReference>
<organism evidence="10 11">
    <name type="scientific">Reyranella soli</name>
    <dbReference type="NCBI Taxonomy" id="1230389"/>
    <lineage>
        <taxon>Bacteria</taxon>
        <taxon>Pseudomonadati</taxon>
        <taxon>Pseudomonadota</taxon>
        <taxon>Alphaproteobacteria</taxon>
        <taxon>Hyphomicrobiales</taxon>
        <taxon>Reyranellaceae</taxon>
        <taxon>Reyranella</taxon>
    </lineage>
</organism>
<dbReference type="InterPro" id="IPR011495">
    <property type="entry name" value="Sig_transdc_His_kin_sub2_dim/P"/>
</dbReference>
<dbReference type="PANTHER" id="PTHR41523:SF8">
    <property type="entry name" value="ETHYLENE RESPONSE SENSOR PROTEIN"/>
    <property type="match status" value="1"/>
</dbReference>
<accession>A0A512N4G3</accession>
<dbReference type="Pfam" id="PF07568">
    <property type="entry name" value="HisKA_2"/>
    <property type="match status" value="1"/>
</dbReference>
<dbReference type="SUPFAM" id="SSF55874">
    <property type="entry name" value="ATPase domain of HSP90 chaperone/DNA topoisomerase II/histidine kinase"/>
    <property type="match status" value="1"/>
</dbReference>
<dbReference type="EC" id="2.7.13.3" evidence="2"/>
<keyword evidence="5" id="KW-0547">Nucleotide-binding</keyword>
<dbReference type="RefSeq" id="WP_147146910.1">
    <property type="nucleotide sequence ID" value="NZ_BKAJ01000018.1"/>
</dbReference>
<keyword evidence="6 10" id="KW-0418">Kinase</keyword>
<dbReference type="SMART" id="SM00387">
    <property type="entry name" value="HATPase_c"/>
    <property type="match status" value="1"/>
</dbReference>
<dbReference type="GO" id="GO:0005524">
    <property type="term" value="F:ATP binding"/>
    <property type="evidence" value="ECO:0007669"/>
    <property type="project" value="UniProtKB-KW"/>
</dbReference>
<gene>
    <name evidence="10" type="ORF">RSO01_10380</name>
</gene>
<protein>
    <recommendedName>
        <fullName evidence="2">histidine kinase</fullName>
        <ecNumber evidence="2">2.7.13.3</ecNumber>
    </recommendedName>
</protein>
<proteinExistence type="predicted"/>
<evidence type="ECO:0000256" key="8">
    <source>
        <dbReference type="SAM" id="Coils"/>
    </source>
</evidence>
<evidence type="ECO:0000256" key="4">
    <source>
        <dbReference type="ARBA" id="ARBA00022679"/>
    </source>
</evidence>
<keyword evidence="8" id="KW-0175">Coiled coil</keyword>
<feature type="coiled-coil region" evidence="8">
    <location>
        <begin position="183"/>
        <end position="210"/>
    </location>
</feature>
<keyword evidence="11" id="KW-1185">Reference proteome</keyword>